<protein>
    <recommendedName>
        <fullName evidence="3 7">Signal peptidase I</fullName>
        <ecNumber evidence="3 7">3.4.21.89</ecNumber>
    </recommendedName>
</protein>
<feature type="domain" description="Peptidase S26" evidence="9">
    <location>
        <begin position="16"/>
        <end position="189"/>
    </location>
</feature>
<dbReference type="PANTHER" id="PTHR43390:SF1">
    <property type="entry name" value="CHLOROPLAST PROCESSING PEPTIDASE"/>
    <property type="match status" value="1"/>
</dbReference>
<comment type="catalytic activity">
    <reaction evidence="1 7">
        <text>Cleavage of hydrophobic, N-terminal signal or leader sequences from secreted and periplasmic proteins.</text>
        <dbReference type="EC" id="3.4.21.89"/>
    </reaction>
</comment>
<evidence type="ECO:0000313" key="10">
    <source>
        <dbReference type="EMBL" id="WYF44835.1"/>
    </source>
</evidence>
<dbReference type="NCBIfam" id="TIGR02227">
    <property type="entry name" value="sigpep_I_bact"/>
    <property type="match status" value="1"/>
</dbReference>
<reference evidence="10" key="1">
    <citation type="submission" date="2024-03" db="EMBL/GenBank/DDBJ databases">
        <title>Deinococcus weizhi sp. nov., isolated from human skin.</title>
        <authorList>
            <person name="Wei Z."/>
            <person name="Tian F."/>
            <person name="Yang C."/>
            <person name="Xin L.T."/>
            <person name="Wen Z.J."/>
            <person name="Lan K.C."/>
            <person name="Yu L."/>
            <person name="Zhe W."/>
            <person name="Dan F.D."/>
            <person name="Jun W."/>
            <person name="Rui Z."/>
            <person name="Yong X.J."/>
            <person name="Ting Y."/>
            <person name="Wei X."/>
            <person name="Xu Z.G."/>
            <person name="Xin Z."/>
            <person name="Dong F.G."/>
            <person name="Ni X.M."/>
            <person name="Zheng M.G."/>
            <person name="Chun Y."/>
            <person name="Qian W.X."/>
        </authorList>
    </citation>
    <scope>NUCLEOTIDE SEQUENCE</scope>
    <source>
        <strain evidence="10">VB142</strain>
    </source>
</reference>
<dbReference type="EMBL" id="CP149782">
    <property type="protein sequence ID" value="WYF44835.1"/>
    <property type="molecule type" value="Genomic_DNA"/>
</dbReference>
<sequence>MPPVSEPVPSVWREFWRTWIVGALLPVYLLTTFVGTLARVDGESMEPTLHSGEVLLLLKYPRWLRAWGLPTGYPQRGDVVVFKAPADSPYAYETVYGLRHRPYNIKRVIGLPGDRIEFRDGQLWRNGQAVAESYASQEGYVNDEGPLTVPPGKIWVVGDNRRTGSSLDSRSYGPVSLSDVAGPVPWRLWPRPQALAQHSTF</sequence>
<evidence type="ECO:0000256" key="2">
    <source>
        <dbReference type="ARBA" id="ARBA00009370"/>
    </source>
</evidence>
<dbReference type="PROSITE" id="PS00501">
    <property type="entry name" value="SPASE_I_1"/>
    <property type="match status" value="1"/>
</dbReference>
<dbReference type="CDD" id="cd06530">
    <property type="entry name" value="S26_SPase_I"/>
    <property type="match status" value="1"/>
</dbReference>
<keyword evidence="7" id="KW-0812">Transmembrane</keyword>
<dbReference type="AlphaFoldDB" id="A0AAU6Q2I2"/>
<evidence type="ECO:0000256" key="3">
    <source>
        <dbReference type="ARBA" id="ARBA00013208"/>
    </source>
</evidence>
<dbReference type="RefSeq" id="WP_339096015.1">
    <property type="nucleotide sequence ID" value="NZ_CP149782.1"/>
</dbReference>
<dbReference type="Gene3D" id="2.10.109.10">
    <property type="entry name" value="Umud Fragment, subunit A"/>
    <property type="match status" value="1"/>
</dbReference>
<dbReference type="SUPFAM" id="SSF51306">
    <property type="entry name" value="LexA/Signal peptidase"/>
    <property type="match status" value="1"/>
</dbReference>
<dbReference type="Pfam" id="PF10502">
    <property type="entry name" value="Peptidase_S26"/>
    <property type="match status" value="1"/>
</dbReference>
<keyword evidence="5 7" id="KW-0378">Hydrolase</keyword>
<dbReference type="InterPro" id="IPR019757">
    <property type="entry name" value="Pept_S26A_signal_pept_1_Lys-AS"/>
</dbReference>
<dbReference type="EC" id="3.4.21.89" evidence="3 7"/>
<dbReference type="InterPro" id="IPR019533">
    <property type="entry name" value="Peptidase_S26"/>
</dbReference>
<evidence type="ECO:0000256" key="1">
    <source>
        <dbReference type="ARBA" id="ARBA00000677"/>
    </source>
</evidence>
<dbReference type="InterPro" id="IPR019756">
    <property type="entry name" value="Pept_S26A_signal_pept_1_Ser-AS"/>
</dbReference>
<dbReference type="GO" id="GO:0006465">
    <property type="term" value="P:signal peptide processing"/>
    <property type="evidence" value="ECO:0007669"/>
    <property type="project" value="InterPro"/>
</dbReference>
<dbReference type="InterPro" id="IPR000223">
    <property type="entry name" value="Pept_S26A_signal_pept_1"/>
</dbReference>
<feature type="transmembrane region" description="Helical" evidence="7">
    <location>
        <begin position="20"/>
        <end position="40"/>
    </location>
</feature>
<comment type="similarity">
    <text evidence="2 8">Belongs to the peptidase S26 family.</text>
</comment>
<comment type="subcellular location">
    <subcellularLocation>
        <location evidence="8">Membrane</location>
        <topology evidence="8">Single-pass type II membrane protein</topology>
    </subcellularLocation>
</comment>
<evidence type="ECO:0000256" key="5">
    <source>
        <dbReference type="ARBA" id="ARBA00022801"/>
    </source>
</evidence>
<feature type="active site" evidence="6">
    <location>
        <position position="106"/>
    </location>
</feature>
<keyword evidence="7" id="KW-1133">Transmembrane helix</keyword>
<dbReference type="GO" id="GO:0009003">
    <property type="term" value="F:signal peptidase activity"/>
    <property type="evidence" value="ECO:0007669"/>
    <property type="project" value="UniProtKB-EC"/>
</dbReference>
<dbReference type="PANTHER" id="PTHR43390">
    <property type="entry name" value="SIGNAL PEPTIDASE I"/>
    <property type="match status" value="1"/>
</dbReference>
<gene>
    <name evidence="10" type="primary">lepB</name>
    <name evidence="10" type="ORF">WDJ50_01590</name>
</gene>
<dbReference type="PRINTS" id="PR00727">
    <property type="entry name" value="LEADERPTASE"/>
</dbReference>
<evidence type="ECO:0000256" key="7">
    <source>
        <dbReference type="RuleBase" id="RU003993"/>
    </source>
</evidence>
<proteinExistence type="inferred from homology"/>
<evidence type="ECO:0000256" key="8">
    <source>
        <dbReference type="RuleBase" id="RU362042"/>
    </source>
</evidence>
<dbReference type="GO" id="GO:0016020">
    <property type="term" value="C:membrane"/>
    <property type="evidence" value="ECO:0007669"/>
    <property type="project" value="UniProtKB-SubCell"/>
</dbReference>
<keyword evidence="4 7" id="KW-0645">Protease</keyword>
<dbReference type="InterPro" id="IPR036286">
    <property type="entry name" value="LexA/Signal_pep-like_sf"/>
</dbReference>
<dbReference type="PROSITE" id="PS00760">
    <property type="entry name" value="SPASE_I_2"/>
    <property type="match status" value="1"/>
</dbReference>
<organism evidence="10">
    <name type="scientific">Deinococcus sp. VB142</name>
    <dbReference type="NCBI Taxonomy" id="3112952"/>
    <lineage>
        <taxon>Bacteria</taxon>
        <taxon>Thermotogati</taxon>
        <taxon>Deinococcota</taxon>
        <taxon>Deinococci</taxon>
        <taxon>Deinococcales</taxon>
        <taxon>Deinococcaceae</taxon>
        <taxon>Deinococcus</taxon>
    </lineage>
</organism>
<feature type="active site" evidence="6">
    <location>
        <position position="44"/>
    </location>
</feature>
<evidence type="ECO:0000256" key="4">
    <source>
        <dbReference type="ARBA" id="ARBA00022670"/>
    </source>
</evidence>
<dbReference type="GO" id="GO:0004252">
    <property type="term" value="F:serine-type endopeptidase activity"/>
    <property type="evidence" value="ECO:0007669"/>
    <property type="project" value="InterPro"/>
</dbReference>
<accession>A0AAU6Q2I2</accession>
<evidence type="ECO:0000259" key="9">
    <source>
        <dbReference type="Pfam" id="PF10502"/>
    </source>
</evidence>
<keyword evidence="7" id="KW-0472">Membrane</keyword>
<evidence type="ECO:0000256" key="6">
    <source>
        <dbReference type="PIRSR" id="PIRSR600223-1"/>
    </source>
</evidence>
<name>A0AAU6Q2I2_9DEIO</name>